<sequence length="180" mass="20888">MNNITAYKTELLDTGTKKLQYLFESKGNQSIIKAIEYTPVTKRDGRTVYNLGFGDYDEETGTILDDINSNNGDMWKVFSTVLNTVPKFFQENKNSAIWVQGSDSAEDFMALCQPTCAKNCDEECRNFNRRIKTYRYYVNKNFVELSKEYVFFGLTNGEKPDFVQYIPENEYIGILVFKKK</sequence>
<dbReference type="Pfam" id="PF22028">
    <property type="entry name" value="DUF6934"/>
    <property type="match status" value="1"/>
</dbReference>
<organism evidence="1 2">
    <name type="scientific">Hyunsoonleella rubra</name>
    <dbReference type="NCBI Taxonomy" id="1737062"/>
    <lineage>
        <taxon>Bacteria</taxon>
        <taxon>Pseudomonadati</taxon>
        <taxon>Bacteroidota</taxon>
        <taxon>Flavobacteriia</taxon>
        <taxon>Flavobacteriales</taxon>
        <taxon>Flavobacteriaceae</taxon>
    </lineage>
</organism>
<dbReference type="EMBL" id="JBHULY010000013">
    <property type="protein sequence ID" value="MFD2725892.1"/>
    <property type="molecule type" value="Genomic_DNA"/>
</dbReference>
<keyword evidence="2" id="KW-1185">Reference proteome</keyword>
<dbReference type="RefSeq" id="WP_380290312.1">
    <property type="nucleotide sequence ID" value="NZ_JBHULY010000013.1"/>
</dbReference>
<evidence type="ECO:0000313" key="1">
    <source>
        <dbReference type="EMBL" id="MFD2725892.1"/>
    </source>
</evidence>
<protein>
    <submittedName>
        <fullName evidence="1">DUF6934 family protein</fullName>
    </submittedName>
</protein>
<name>A0ABW5T9G4_9FLAO</name>
<comment type="caution">
    <text evidence="1">The sequence shown here is derived from an EMBL/GenBank/DDBJ whole genome shotgun (WGS) entry which is preliminary data.</text>
</comment>
<gene>
    <name evidence="1" type="ORF">ACFSR8_06670</name>
</gene>
<reference evidence="2" key="1">
    <citation type="journal article" date="2019" name="Int. J. Syst. Evol. Microbiol.">
        <title>The Global Catalogue of Microorganisms (GCM) 10K type strain sequencing project: providing services to taxonomists for standard genome sequencing and annotation.</title>
        <authorList>
            <consortium name="The Broad Institute Genomics Platform"/>
            <consortium name="The Broad Institute Genome Sequencing Center for Infectious Disease"/>
            <person name="Wu L."/>
            <person name="Ma J."/>
        </authorList>
    </citation>
    <scope>NUCLEOTIDE SEQUENCE [LARGE SCALE GENOMIC DNA]</scope>
    <source>
        <strain evidence="2">KCTC 42398</strain>
    </source>
</reference>
<accession>A0ABW5T9G4</accession>
<proteinExistence type="predicted"/>
<evidence type="ECO:0000313" key="2">
    <source>
        <dbReference type="Proteomes" id="UP001597476"/>
    </source>
</evidence>
<dbReference type="InterPro" id="IPR053865">
    <property type="entry name" value="DUF6934"/>
</dbReference>
<dbReference type="Proteomes" id="UP001597476">
    <property type="component" value="Unassembled WGS sequence"/>
</dbReference>